<evidence type="ECO:0000313" key="1">
    <source>
        <dbReference type="EMBL" id="SVB98343.1"/>
    </source>
</evidence>
<reference evidence="1" key="1">
    <citation type="submission" date="2018-05" db="EMBL/GenBank/DDBJ databases">
        <authorList>
            <person name="Lanie J.A."/>
            <person name="Ng W.-L."/>
            <person name="Kazmierczak K.M."/>
            <person name="Andrzejewski T.M."/>
            <person name="Davidsen T.M."/>
            <person name="Wayne K.J."/>
            <person name="Tettelin H."/>
            <person name="Glass J.I."/>
            <person name="Rusch D."/>
            <person name="Podicherti R."/>
            <person name="Tsui H.-C.T."/>
            <person name="Winkler M.E."/>
        </authorList>
    </citation>
    <scope>NUCLEOTIDE SEQUENCE</scope>
</reference>
<dbReference type="GO" id="GO:0020037">
    <property type="term" value="F:heme binding"/>
    <property type="evidence" value="ECO:0007669"/>
    <property type="project" value="InterPro"/>
</dbReference>
<accession>A0A382IHI8</accession>
<protein>
    <recommendedName>
        <fullName evidence="2">Cytochrome c domain-containing protein</fullName>
    </recommendedName>
</protein>
<name>A0A382IHI8_9ZZZZ</name>
<organism evidence="1">
    <name type="scientific">marine metagenome</name>
    <dbReference type="NCBI Taxonomy" id="408172"/>
    <lineage>
        <taxon>unclassified sequences</taxon>
        <taxon>metagenomes</taxon>
        <taxon>ecological metagenomes</taxon>
    </lineage>
</organism>
<gene>
    <name evidence="1" type="ORF">METZ01_LOCUS251197</name>
</gene>
<feature type="non-terminal residue" evidence="1">
    <location>
        <position position="235"/>
    </location>
</feature>
<proteinExistence type="predicted"/>
<sequence length="235" mass="25902">MMEFSDRPRVLVTITRAARVLGLNAVLFLALGSAPVLAQSVSSPTYSRDVAPILQENCQVCHREGSIGPRPWTSYEEVRPFARMIKNRVVSRQMPPWPMDMSIGIQAFKNDISLSEEDIQTIAEWADAGAPMGDLADMPAPIEWKAFEDSWRYEGHFGRPPDIVVSSPSYLVPANELDHWPNLTTDIPGLGDSDRWIQGVELRPADSETGYVFHHANPSIIQEGGHVATGHSAAG</sequence>
<dbReference type="InterPro" id="IPR036909">
    <property type="entry name" value="Cyt_c-like_dom_sf"/>
</dbReference>
<dbReference type="AlphaFoldDB" id="A0A382IHI8"/>
<evidence type="ECO:0008006" key="2">
    <source>
        <dbReference type="Google" id="ProtNLM"/>
    </source>
</evidence>
<dbReference type="SUPFAM" id="SSF46626">
    <property type="entry name" value="Cytochrome c"/>
    <property type="match status" value="1"/>
</dbReference>
<dbReference type="EMBL" id="UINC01067045">
    <property type="protein sequence ID" value="SVB98343.1"/>
    <property type="molecule type" value="Genomic_DNA"/>
</dbReference>
<dbReference type="GO" id="GO:0009055">
    <property type="term" value="F:electron transfer activity"/>
    <property type="evidence" value="ECO:0007669"/>
    <property type="project" value="InterPro"/>
</dbReference>